<evidence type="ECO:0000256" key="7">
    <source>
        <dbReference type="ARBA" id="ARBA00022842"/>
    </source>
</evidence>
<evidence type="ECO:0000259" key="10">
    <source>
        <dbReference type="Pfam" id="PF22600"/>
    </source>
</evidence>
<dbReference type="EC" id="2.7.7.19" evidence="4"/>
<evidence type="ECO:0000256" key="5">
    <source>
        <dbReference type="ARBA" id="ARBA00022679"/>
    </source>
</evidence>
<keyword evidence="6" id="KW-0479">Metal-binding</keyword>
<dbReference type="PANTHER" id="PTHR12271">
    <property type="entry name" value="POLY A POLYMERASE CID PAP -RELATED"/>
    <property type="match status" value="1"/>
</dbReference>
<evidence type="ECO:0000256" key="3">
    <source>
        <dbReference type="ARBA" id="ARBA00008593"/>
    </source>
</evidence>
<dbReference type="AlphaFoldDB" id="A0A0D2EPN3"/>
<dbReference type="EMBL" id="KN847319">
    <property type="protein sequence ID" value="KIW57478.1"/>
    <property type="molecule type" value="Genomic_DNA"/>
</dbReference>
<dbReference type="RefSeq" id="XP_013318062.1">
    <property type="nucleotide sequence ID" value="XM_013462608.1"/>
</dbReference>
<feature type="compositionally biased region" description="Polar residues" evidence="8">
    <location>
        <begin position="873"/>
        <end position="895"/>
    </location>
</feature>
<dbReference type="InterPro" id="IPR054708">
    <property type="entry name" value="MTPAP-like_central"/>
</dbReference>
<dbReference type="PANTHER" id="PTHR12271:SF113">
    <property type="entry name" value="POLY(A) RNA POLYMERASE CID11"/>
    <property type="match status" value="1"/>
</dbReference>
<dbReference type="InterPro" id="IPR043519">
    <property type="entry name" value="NT_sf"/>
</dbReference>
<dbReference type="GeneID" id="25327932"/>
<dbReference type="GO" id="GO:0046872">
    <property type="term" value="F:metal ion binding"/>
    <property type="evidence" value="ECO:0007669"/>
    <property type="project" value="UniProtKB-KW"/>
</dbReference>
<keyword evidence="12" id="KW-1185">Reference proteome</keyword>
<dbReference type="GO" id="GO:1990817">
    <property type="term" value="F:poly(A) RNA polymerase activity"/>
    <property type="evidence" value="ECO:0007669"/>
    <property type="project" value="UniProtKB-EC"/>
</dbReference>
<dbReference type="STRING" id="348802.A0A0D2EPN3"/>
<feature type="compositionally biased region" description="Polar residues" evidence="8">
    <location>
        <begin position="804"/>
        <end position="822"/>
    </location>
</feature>
<dbReference type="CDD" id="cd05402">
    <property type="entry name" value="NT_PAP_TUTase"/>
    <property type="match status" value="1"/>
</dbReference>
<comment type="cofactor">
    <cofactor evidence="1">
        <name>Mn(2+)</name>
        <dbReference type="ChEBI" id="CHEBI:29035"/>
    </cofactor>
</comment>
<feature type="region of interest" description="Disordered" evidence="8">
    <location>
        <begin position="467"/>
        <end position="532"/>
    </location>
</feature>
<dbReference type="OrthoDB" id="2274644at2759"/>
<feature type="compositionally biased region" description="Polar residues" evidence="8">
    <location>
        <begin position="1049"/>
        <end position="1059"/>
    </location>
</feature>
<evidence type="ECO:0000256" key="4">
    <source>
        <dbReference type="ARBA" id="ARBA00012388"/>
    </source>
</evidence>
<evidence type="ECO:0000313" key="12">
    <source>
        <dbReference type="Proteomes" id="UP000054342"/>
    </source>
</evidence>
<evidence type="ECO:0000313" key="11">
    <source>
        <dbReference type="EMBL" id="KIW57478.1"/>
    </source>
</evidence>
<feature type="region of interest" description="Disordered" evidence="8">
    <location>
        <begin position="784"/>
        <end position="1097"/>
    </location>
</feature>
<accession>A0A0D2EPN3</accession>
<evidence type="ECO:0000256" key="2">
    <source>
        <dbReference type="ARBA" id="ARBA00001946"/>
    </source>
</evidence>
<dbReference type="GO" id="GO:0031123">
    <property type="term" value="P:RNA 3'-end processing"/>
    <property type="evidence" value="ECO:0007669"/>
    <property type="project" value="TreeGrafter"/>
</dbReference>
<dbReference type="Gene3D" id="1.10.1410.10">
    <property type="match status" value="1"/>
</dbReference>
<reference evidence="11 12" key="1">
    <citation type="submission" date="2015-01" db="EMBL/GenBank/DDBJ databases">
        <title>The Genome Sequence of Exophiala xenobiotica CBS118157.</title>
        <authorList>
            <consortium name="The Broad Institute Genomics Platform"/>
            <person name="Cuomo C."/>
            <person name="de Hoog S."/>
            <person name="Gorbushina A."/>
            <person name="Stielow B."/>
            <person name="Teixiera M."/>
            <person name="Abouelleil A."/>
            <person name="Chapman S.B."/>
            <person name="Priest M."/>
            <person name="Young S.K."/>
            <person name="Wortman J."/>
            <person name="Nusbaum C."/>
            <person name="Birren B."/>
        </authorList>
    </citation>
    <scope>NUCLEOTIDE SEQUENCE [LARGE SCALE GENOMIC DNA]</scope>
    <source>
        <strain evidence="11 12">CBS 118157</strain>
    </source>
</reference>
<dbReference type="GO" id="GO:0010605">
    <property type="term" value="P:negative regulation of macromolecule metabolic process"/>
    <property type="evidence" value="ECO:0007669"/>
    <property type="project" value="UniProtKB-ARBA"/>
</dbReference>
<organism evidence="11 12">
    <name type="scientific">Exophiala xenobiotica</name>
    <dbReference type="NCBI Taxonomy" id="348802"/>
    <lineage>
        <taxon>Eukaryota</taxon>
        <taxon>Fungi</taxon>
        <taxon>Dikarya</taxon>
        <taxon>Ascomycota</taxon>
        <taxon>Pezizomycotina</taxon>
        <taxon>Eurotiomycetes</taxon>
        <taxon>Chaetothyriomycetidae</taxon>
        <taxon>Chaetothyriales</taxon>
        <taxon>Herpotrichiellaceae</taxon>
        <taxon>Exophiala</taxon>
    </lineage>
</organism>
<name>A0A0D2EPN3_9EURO</name>
<feature type="compositionally biased region" description="Basic residues" evidence="8">
    <location>
        <begin position="1060"/>
        <end position="1069"/>
    </location>
</feature>
<feature type="compositionally biased region" description="Polar residues" evidence="8">
    <location>
        <begin position="646"/>
        <end position="655"/>
    </location>
</feature>
<dbReference type="HOGENOM" id="CLU_002806_0_0_1"/>
<comment type="similarity">
    <text evidence="3">Belongs to the DNA polymerase type-B-like family.</text>
</comment>
<feature type="region of interest" description="Disordered" evidence="8">
    <location>
        <begin position="644"/>
        <end position="692"/>
    </location>
</feature>
<dbReference type="Gene3D" id="3.30.460.10">
    <property type="entry name" value="Beta Polymerase, domain 2"/>
    <property type="match status" value="1"/>
</dbReference>
<feature type="domain" description="PAP-associated" evidence="9">
    <location>
        <begin position="367"/>
        <end position="422"/>
    </location>
</feature>
<evidence type="ECO:0000259" key="9">
    <source>
        <dbReference type="Pfam" id="PF03828"/>
    </source>
</evidence>
<keyword evidence="7" id="KW-0460">Magnesium</keyword>
<feature type="compositionally biased region" description="Polar residues" evidence="8">
    <location>
        <begin position="510"/>
        <end position="531"/>
    </location>
</feature>
<sequence>MTYREPKDDGNTSSTAMTVPFSTGATSKMERELTTNAQTASTRGTNRESPQSKSLPSTPFQRPQSRSAPRMSRSPEPYPKNGSPISVPSDKSHTPPARGKPYGGCRYETGMARARRRVPYSLGPDPLEKDKSDLKTRLNHEENEKLTGDMQELYARLQPTTESEERRSKFIEKLEKILRGNWPQSSIKVNVFGSTGNNLGTSDSDVDICITTDCKEMERVCSIAELLARHGMERVVCVSSAKVPIVKVWDPELQVACDINVNNPLALENTDLVRTYVDIDERVRPLAMIIKYWAKRRILNDAALGGTLSSYTWICLTLNYLQTRDPPILPTLQQQPKLEPKYLAGVNVSFDRNIGAYKDFGSRNKSSLGELLFHFFRYYGHELDFGSNVMSVRLGRLLSKSEKQWHLLQDNRLCVEEPFNVSRNLANTADDTSMRGIHLELRRAFELIGSGKLGECCEQFEYPAEEIKPSEHFVPPSARPVIPQPPPTQGTAQAPSQPSRPGRGHLRGGRNQNGTVRNSTGRRSSNPTGRTQHYLRNLPFQMTTQELQLQAQHQQHLLHDQLFQQYQYLQLQEQELRMQLHQQNLRSRGLLVSGFHQPSAYAQYASQDESADVGTNGQMQGISRAPLSAPLYQQRFAPASPYLATATPSQGVSTNPPSPRVSSVIPDTRRFSRRTSVTQSSSGGSLRAHSQPARVIPMSSFGHLSARVDASGFHDALAGRRSSASSTSQEQYAGYLENVSGSLYDAGRRPAEYLGYYVGQSPSLSAYTHSTAISPIPTHVGLAIQNGGLSPRPASASLRSSTTMQSPPLQTVSTTMENQASQALGIKNVGTGNTESEPSKPRSGPLIVDGSINSPRRRRTTRSLNESDDPMNFSASTSEDLAFDTPSSSDEQSQDALELTNHDRSPPGSPTTSRKAPQQPAGSSQYMNGHLPLRSFGLTPAPEPSHRGTRAADSIGMTSTSLQKNAAWPLDRQLSSVEEIRTPSPRVEVFKSEAQSPRVAGTKDQGQPPTEGEVTAPNGGSPEHASEEPLSPMTNGSVCTLGAEAAAKSNPSMASGWQTQKKKKKNRKTVKSENDAQALNTIGGETLPADEALRKGG</sequence>
<feature type="compositionally biased region" description="Polar residues" evidence="8">
    <location>
        <begin position="674"/>
        <end position="684"/>
    </location>
</feature>
<feature type="compositionally biased region" description="Polar residues" evidence="8">
    <location>
        <begin position="34"/>
        <end position="67"/>
    </location>
</feature>
<evidence type="ECO:0000256" key="1">
    <source>
        <dbReference type="ARBA" id="ARBA00001936"/>
    </source>
</evidence>
<feature type="region of interest" description="Disordered" evidence="8">
    <location>
        <begin position="1"/>
        <end position="110"/>
    </location>
</feature>
<evidence type="ECO:0000256" key="6">
    <source>
        <dbReference type="ARBA" id="ARBA00022723"/>
    </source>
</evidence>
<dbReference type="SUPFAM" id="SSF81301">
    <property type="entry name" value="Nucleotidyltransferase"/>
    <property type="match status" value="1"/>
</dbReference>
<evidence type="ECO:0000256" key="8">
    <source>
        <dbReference type="SAM" id="MobiDB-lite"/>
    </source>
</evidence>
<feature type="compositionally biased region" description="Basic and acidic residues" evidence="8">
    <location>
        <begin position="1"/>
        <end position="10"/>
    </location>
</feature>
<feature type="domain" description="Poly(A) RNA polymerase mitochondrial-like central palm" evidence="10">
    <location>
        <begin position="146"/>
        <end position="277"/>
    </location>
</feature>
<dbReference type="SUPFAM" id="SSF81631">
    <property type="entry name" value="PAP/OAS1 substrate-binding domain"/>
    <property type="match status" value="1"/>
</dbReference>
<proteinExistence type="inferred from homology"/>
<keyword evidence="5" id="KW-0808">Transferase</keyword>
<feature type="compositionally biased region" description="Low complexity" evidence="8">
    <location>
        <begin position="789"/>
        <end position="803"/>
    </location>
</feature>
<dbReference type="Pfam" id="PF03828">
    <property type="entry name" value="PAP_assoc"/>
    <property type="match status" value="1"/>
</dbReference>
<dbReference type="InterPro" id="IPR002058">
    <property type="entry name" value="PAP_assoc"/>
</dbReference>
<dbReference type="Proteomes" id="UP000054342">
    <property type="component" value="Unassembled WGS sequence"/>
</dbReference>
<feature type="compositionally biased region" description="Polar residues" evidence="8">
    <location>
        <begin position="910"/>
        <end position="927"/>
    </location>
</feature>
<gene>
    <name evidence="11" type="ORF">PV05_06024</name>
</gene>
<protein>
    <recommendedName>
        <fullName evidence="4">polynucleotide adenylyltransferase</fullName>
        <ecNumber evidence="4">2.7.7.19</ecNumber>
    </recommendedName>
</protein>
<dbReference type="Pfam" id="PF22600">
    <property type="entry name" value="MTPAP-like_central"/>
    <property type="match status" value="1"/>
</dbReference>
<feature type="compositionally biased region" description="Polar residues" evidence="8">
    <location>
        <begin position="11"/>
        <end position="26"/>
    </location>
</feature>
<comment type="cofactor">
    <cofactor evidence="2">
        <name>Mg(2+)</name>
        <dbReference type="ChEBI" id="CHEBI:18420"/>
    </cofactor>
</comment>